<accession>A0ABS7GXX5</accession>
<name>A0ABS7GXX5_9HYPH</name>
<keyword evidence="8" id="KW-0288">FMN</keyword>
<evidence type="ECO:0000256" key="9">
    <source>
        <dbReference type="ARBA" id="ARBA00022679"/>
    </source>
</evidence>
<evidence type="ECO:0000256" key="4">
    <source>
        <dbReference type="ARBA" id="ARBA00022543"/>
    </source>
</evidence>
<dbReference type="PROSITE" id="PS50113">
    <property type="entry name" value="PAC"/>
    <property type="match status" value="1"/>
</dbReference>
<dbReference type="CDD" id="cd00130">
    <property type="entry name" value="PAS"/>
    <property type="match status" value="1"/>
</dbReference>
<dbReference type="EC" id="2.7.13.3" evidence="2"/>
<dbReference type="InterPro" id="IPR035965">
    <property type="entry name" value="PAS-like_dom_sf"/>
</dbReference>
<evidence type="ECO:0000256" key="11">
    <source>
        <dbReference type="ARBA" id="ARBA00022741"/>
    </source>
</evidence>
<keyword evidence="9" id="KW-0808">Transferase</keyword>
<evidence type="ECO:0000256" key="15">
    <source>
        <dbReference type="ARBA" id="ARBA00023026"/>
    </source>
</evidence>
<evidence type="ECO:0000256" key="3">
    <source>
        <dbReference type="ARBA" id="ARBA00021740"/>
    </source>
</evidence>
<dbReference type="SMART" id="SM00086">
    <property type="entry name" value="PAC"/>
    <property type="match status" value="1"/>
</dbReference>
<proteinExistence type="predicted"/>
<protein>
    <recommendedName>
        <fullName evidence="3">Blue-light-activated histidine kinase</fullName>
        <ecNumber evidence="2">2.7.13.3</ecNumber>
    </recommendedName>
</protein>
<dbReference type="Pfam" id="PF08448">
    <property type="entry name" value="PAS_4"/>
    <property type="match status" value="2"/>
</dbReference>
<keyword evidence="7" id="KW-0285">Flavoprotein</keyword>
<dbReference type="InterPro" id="IPR011102">
    <property type="entry name" value="Sig_transdc_His_kinase_HWE"/>
</dbReference>
<comment type="catalytic activity">
    <reaction evidence="1">
        <text>ATP + protein L-histidine = ADP + protein N-phospho-L-histidine.</text>
        <dbReference type="EC" id="2.7.13.3"/>
    </reaction>
</comment>
<keyword evidence="14" id="KW-0157">Chromophore</keyword>
<dbReference type="PANTHER" id="PTHR41523">
    <property type="entry name" value="TWO-COMPONENT SYSTEM SENSOR PROTEIN"/>
    <property type="match status" value="1"/>
</dbReference>
<gene>
    <name evidence="18" type="ORF">JNB85_20780</name>
</gene>
<evidence type="ECO:0000313" key="18">
    <source>
        <dbReference type="EMBL" id="MBW9054843.1"/>
    </source>
</evidence>
<dbReference type="InterPro" id="IPR013656">
    <property type="entry name" value="PAS_4"/>
</dbReference>
<reference evidence="18 19" key="1">
    <citation type="journal article" date="2021" name="MBio">
        <title>Poor Competitiveness of Bradyrhizobium in Pigeon Pea Root Colonization in Indian Soils.</title>
        <authorList>
            <person name="Chalasani D."/>
            <person name="Basu A."/>
            <person name="Pullabhotla S.V.S.R.N."/>
            <person name="Jorrin B."/>
            <person name="Neal A.L."/>
            <person name="Poole P.S."/>
            <person name="Podile A.R."/>
            <person name="Tkacz A."/>
        </authorList>
    </citation>
    <scope>NUCLEOTIDE SEQUENCE [LARGE SCALE GENOMIC DNA]</scope>
    <source>
        <strain evidence="18 19">HU56</strain>
    </source>
</reference>
<keyword evidence="11" id="KW-0547">Nucleotide-binding</keyword>
<dbReference type="SUPFAM" id="SSF55785">
    <property type="entry name" value="PYP-like sensor domain (PAS domain)"/>
    <property type="match status" value="3"/>
</dbReference>
<dbReference type="InterPro" id="IPR036890">
    <property type="entry name" value="HATPase_C_sf"/>
</dbReference>
<dbReference type="Gene3D" id="3.30.450.20">
    <property type="entry name" value="PAS domain"/>
    <property type="match status" value="3"/>
</dbReference>
<evidence type="ECO:0000256" key="1">
    <source>
        <dbReference type="ARBA" id="ARBA00000085"/>
    </source>
</evidence>
<dbReference type="InterPro" id="IPR001610">
    <property type="entry name" value="PAC"/>
</dbReference>
<evidence type="ECO:0000256" key="14">
    <source>
        <dbReference type="ARBA" id="ARBA00022991"/>
    </source>
</evidence>
<organism evidence="18 19">
    <name type="scientific">Rhizobium mesosinicum</name>
    <dbReference type="NCBI Taxonomy" id="335017"/>
    <lineage>
        <taxon>Bacteria</taxon>
        <taxon>Pseudomonadati</taxon>
        <taxon>Pseudomonadota</taxon>
        <taxon>Alphaproteobacteria</taxon>
        <taxon>Hyphomicrobiales</taxon>
        <taxon>Rhizobiaceae</taxon>
        <taxon>Rhizobium/Agrobacterium group</taxon>
        <taxon>Rhizobium</taxon>
    </lineage>
</organism>
<keyword evidence="12" id="KW-0418">Kinase</keyword>
<dbReference type="InterPro" id="IPR013655">
    <property type="entry name" value="PAS_fold_3"/>
</dbReference>
<dbReference type="Gene3D" id="3.30.565.10">
    <property type="entry name" value="Histidine kinase-like ATPase, C-terminal domain"/>
    <property type="match status" value="1"/>
</dbReference>
<dbReference type="Proteomes" id="UP000717752">
    <property type="component" value="Unassembled WGS sequence"/>
</dbReference>
<keyword evidence="16" id="KW-0675">Receptor</keyword>
<comment type="caution">
    <text evidence="18">The sequence shown here is derived from an EMBL/GenBank/DDBJ whole genome shotgun (WGS) entry which is preliminary data.</text>
</comment>
<evidence type="ECO:0000256" key="12">
    <source>
        <dbReference type="ARBA" id="ARBA00022777"/>
    </source>
</evidence>
<keyword evidence="19" id="KW-1185">Reference proteome</keyword>
<evidence type="ECO:0000256" key="10">
    <source>
        <dbReference type="ARBA" id="ARBA00022737"/>
    </source>
</evidence>
<keyword evidence="6" id="KW-0716">Sensory transduction</keyword>
<evidence type="ECO:0000256" key="8">
    <source>
        <dbReference type="ARBA" id="ARBA00022643"/>
    </source>
</evidence>
<dbReference type="Pfam" id="PF08447">
    <property type="entry name" value="PAS_3"/>
    <property type="match status" value="1"/>
</dbReference>
<dbReference type="NCBIfam" id="TIGR00229">
    <property type="entry name" value="sensory_box"/>
    <property type="match status" value="3"/>
</dbReference>
<dbReference type="InterPro" id="IPR000014">
    <property type="entry name" value="PAS"/>
</dbReference>
<keyword evidence="15" id="KW-0843">Virulence</keyword>
<evidence type="ECO:0000256" key="2">
    <source>
        <dbReference type="ARBA" id="ARBA00012438"/>
    </source>
</evidence>
<dbReference type="PANTHER" id="PTHR41523:SF8">
    <property type="entry name" value="ETHYLENE RESPONSE SENSOR PROTEIN"/>
    <property type="match status" value="1"/>
</dbReference>
<dbReference type="Pfam" id="PF07536">
    <property type="entry name" value="HWE_HK"/>
    <property type="match status" value="1"/>
</dbReference>
<evidence type="ECO:0000256" key="5">
    <source>
        <dbReference type="ARBA" id="ARBA00022553"/>
    </source>
</evidence>
<evidence type="ECO:0000256" key="13">
    <source>
        <dbReference type="ARBA" id="ARBA00022840"/>
    </source>
</evidence>
<evidence type="ECO:0000313" key="19">
    <source>
        <dbReference type="Proteomes" id="UP000717752"/>
    </source>
</evidence>
<keyword evidence="4" id="KW-0600">Photoreceptor protein</keyword>
<evidence type="ECO:0000259" key="17">
    <source>
        <dbReference type="PROSITE" id="PS50113"/>
    </source>
</evidence>
<evidence type="ECO:0000256" key="16">
    <source>
        <dbReference type="ARBA" id="ARBA00023170"/>
    </source>
</evidence>
<dbReference type="InterPro" id="IPR000700">
    <property type="entry name" value="PAS-assoc_C"/>
</dbReference>
<dbReference type="RefSeq" id="WP_220336189.1">
    <property type="nucleotide sequence ID" value="NZ_JAEUAK010000008.1"/>
</dbReference>
<dbReference type="EMBL" id="JAEUAK010000008">
    <property type="protein sequence ID" value="MBW9054843.1"/>
    <property type="molecule type" value="Genomic_DNA"/>
</dbReference>
<keyword evidence="13" id="KW-0067">ATP-binding</keyword>
<dbReference type="SMART" id="SM00911">
    <property type="entry name" value="HWE_HK"/>
    <property type="match status" value="1"/>
</dbReference>
<evidence type="ECO:0000256" key="7">
    <source>
        <dbReference type="ARBA" id="ARBA00022630"/>
    </source>
</evidence>
<keyword evidence="10" id="KW-0677">Repeat</keyword>
<keyword evidence="5" id="KW-0597">Phosphoprotein</keyword>
<evidence type="ECO:0000256" key="6">
    <source>
        <dbReference type="ARBA" id="ARBA00022606"/>
    </source>
</evidence>
<sequence>MGTESHGYGRAEMAGSDSEHHYRILFDSIDDGLCTIEVLFDGKGGVRDCRFLLTNPAFERQTGLTAIAGRTMREVAPSHEGWFDIYGKVALTGEPARFEHRADGPGGRWCEVHAFRLGAAEERQVAIIIRDIEDRKQAEASLRESEAQYRALFDCVDEGACIIERLPVRADGLRDYRYIAMNKAMQAMFGIADLSGRTIREFFPDEVEDWYDDYDRVLETGEPIRFERESEPQEMVLEMFVSRLSQKPPRLLAVMQDITERRRAEEAVRRSEERMRALINATSDAVYRMSADWQEMRQLDGRGSDVEGPTVRWIEDYVFPEDRARIRLAVAHAIRERRPFELEHRVRRADGKEGWTFSRAIPIFDAKGEIAEWFGMATDVTERVRARERQQILNRELGHRLKNVLSLVQSIANQTFRQADNLTEAAETYSARLVSLGRATDILTETAWADAGLHNIVQAGLIPVGDFSDRIRISGPDLDLAPQQALMMTLTLHELATNSLKYGALSSEAGMVEVTWDIGRDAEGEPQFTFRWRESGGPETSPPVREGFGARMIGKLLPASFQGKAEMRYEAAGFEFRLEAPLGEAIRVRASIGCVE</sequence>
<feature type="domain" description="PAC" evidence="17">
    <location>
        <begin position="340"/>
        <end position="392"/>
    </location>
</feature>